<dbReference type="EMBL" id="DSZY01000029">
    <property type="protein sequence ID" value="HGU40761.1"/>
    <property type="molecule type" value="Genomic_DNA"/>
</dbReference>
<dbReference type="GO" id="GO:0016114">
    <property type="term" value="P:terpenoid biosynthetic process"/>
    <property type="evidence" value="ECO:0007669"/>
    <property type="project" value="InterPro"/>
</dbReference>
<accession>A0A7C4GDA8</accession>
<dbReference type="GO" id="GO:0008685">
    <property type="term" value="F:2-C-methyl-D-erythritol 2,4-cyclodiphosphate synthase activity"/>
    <property type="evidence" value="ECO:0007669"/>
    <property type="project" value="UniProtKB-UniRule"/>
</dbReference>
<evidence type="ECO:0000313" key="9">
    <source>
        <dbReference type="EMBL" id="HGU40761.1"/>
    </source>
</evidence>
<feature type="binding site" evidence="7">
    <location>
        <begin position="208"/>
        <end position="209"/>
    </location>
    <ligand>
        <name>4-CDP-2-C-methyl-D-erythritol 2-phosphate</name>
        <dbReference type="ChEBI" id="CHEBI:57919"/>
    </ligand>
</feature>
<feature type="binding site" evidence="7">
    <location>
        <begin position="182"/>
        <end position="184"/>
    </location>
    <ligand>
        <name>4-CDP-2-C-methyl-D-erythritol 2-phosphate</name>
        <dbReference type="ChEBI" id="CHEBI:57919"/>
    </ligand>
</feature>
<feature type="site" description="Transition state stabilizer" evidence="7">
    <location>
        <position position="302"/>
    </location>
</feature>
<comment type="caution">
    <text evidence="9">The sequence shown here is derived from an EMBL/GenBank/DDBJ whole genome shotgun (WGS) entry which is preliminary data.</text>
</comment>
<dbReference type="Pfam" id="PF02542">
    <property type="entry name" value="YgbB"/>
    <property type="match status" value="1"/>
</dbReference>
<reference evidence="9" key="1">
    <citation type="journal article" date="2020" name="mSystems">
        <title>Genome- and Community-Level Interaction Insights into Carbon Utilization and Element Cycling Functions of Hydrothermarchaeota in Hydrothermal Sediment.</title>
        <authorList>
            <person name="Zhou Z."/>
            <person name="Liu Y."/>
            <person name="Xu W."/>
            <person name="Pan J."/>
            <person name="Luo Z.H."/>
            <person name="Li M."/>
        </authorList>
    </citation>
    <scope>NUCLEOTIDE SEQUENCE [LARGE SCALE GENOMIC DNA]</scope>
    <source>
        <strain evidence="9">SpSt-609</strain>
    </source>
</reference>
<dbReference type="EC" id="4.6.1.12" evidence="3 7"/>
<dbReference type="PANTHER" id="PTHR43181:SF1">
    <property type="entry name" value="2-C-METHYL-D-ERYTHRITOL 2,4-CYCLODIPHOSPHATE SYNTHASE, CHLOROPLASTIC"/>
    <property type="match status" value="1"/>
</dbReference>
<dbReference type="GO" id="GO:0046872">
    <property type="term" value="F:metal ion binding"/>
    <property type="evidence" value="ECO:0007669"/>
    <property type="project" value="UniProtKB-KW"/>
</dbReference>
<dbReference type="GO" id="GO:0019288">
    <property type="term" value="P:isopentenyl diphosphate biosynthetic process, methylerythritol 4-phosphate pathway"/>
    <property type="evidence" value="ECO:0007669"/>
    <property type="project" value="UniProtKB-UniRule"/>
</dbReference>
<comment type="catalytic activity">
    <reaction evidence="1 7">
        <text>4-CDP-2-C-methyl-D-erythritol 2-phosphate = 2-C-methyl-D-erythritol 2,4-cyclic diphosphate + CMP</text>
        <dbReference type="Rhea" id="RHEA:23864"/>
        <dbReference type="ChEBI" id="CHEBI:57919"/>
        <dbReference type="ChEBI" id="CHEBI:58483"/>
        <dbReference type="ChEBI" id="CHEBI:60377"/>
        <dbReference type="EC" id="4.6.1.12"/>
    </reaction>
</comment>
<keyword evidence="5 7" id="KW-0414">Isoprene biosynthesis</keyword>
<feature type="domain" description="2-C-methyl-D-erythritol 2,4-cyclodiphosphate synthase" evidence="8">
    <location>
        <begin position="178"/>
        <end position="323"/>
    </location>
</feature>
<organism evidence="9">
    <name type="scientific">Fervidobacterium thailandense</name>
    <dbReference type="NCBI Taxonomy" id="1008305"/>
    <lineage>
        <taxon>Bacteria</taxon>
        <taxon>Thermotogati</taxon>
        <taxon>Thermotogota</taxon>
        <taxon>Thermotogae</taxon>
        <taxon>Thermotogales</taxon>
        <taxon>Fervidobacteriaceae</taxon>
        <taxon>Fervidobacterium</taxon>
    </lineage>
</organism>
<proteinExistence type="inferred from homology"/>
<dbReference type="InterPro" id="IPR020555">
    <property type="entry name" value="MECDP_synthase_CS"/>
</dbReference>
<evidence type="ECO:0000256" key="3">
    <source>
        <dbReference type="ARBA" id="ARBA00012579"/>
    </source>
</evidence>
<feature type="binding site" evidence="7">
    <location>
        <position position="216"/>
    </location>
    <ligand>
        <name>a divalent metal cation</name>
        <dbReference type="ChEBI" id="CHEBI:60240"/>
    </ligand>
</feature>
<evidence type="ECO:0000256" key="7">
    <source>
        <dbReference type="HAMAP-Rule" id="MF_00107"/>
    </source>
</evidence>
<evidence type="ECO:0000256" key="4">
    <source>
        <dbReference type="ARBA" id="ARBA00022723"/>
    </source>
</evidence>
<dbReference type="Gene3D" id="3.30.1330.50">
    <property type="entry name" value="2-C-methyl-D-erythritol 2,4-cyclodiphosphate synthase"/>
    <property type="match status" value="1"/>
</dbReference>
<comment type="function">
    <text evidence="7">Involved in the biosynthesis of isopentenyl diphosphate (IPP) and dimethylallyl diphosphate (DMAPP), two major building blocks of isoprenoid compounds. Catalyzes the conversion of 4-diphosphocytidyl-2-C-methyl-D-erythritol 2-phosphate (CDP-ME2P) to 2-C-methyl-D-erythritol 2,4-cyclodiphosphate (ME-CPP) with a corresponding release of cytidine 5-monophosphate (CMP).</text>
</comment>
<evidence type="ECO:0000256" key="2">
    <source>
        <dbReference type="ARBA" id="ARBA00004709"/>
    </source>
</evidence>
<name>A0A7C4GDA8_9BACT</name>
<evidence type="ECO:0000256" key="1">
    <source>
        <dbReference type="ARBA" id="ARBA00000200"/>
    </source>
</evidence>
<dbReference type="PANTHER" id="PTHR43181">
    <property type="entry name" value="2-C-METHYL-D-ERYTHRITOL 2,4-CYCLODIPHOSPHATE SYNTHASE, CHLOROPLASTIC"/>
    <property type="match status" value="1"/>
</dbReference>
<gene>
    <name evidence="7" type="primary">ispF</name>
    <name evidence="9" type="ORF">ENT77_06145</name>
</gene>
<dbReference type="UniPathway" id="UPA00056">
    <property type="reaction ID" value="UER00095"/>
</dbReference>
<feature type="binding site" evidence="7">
    <location>
        <position position="184"/>
    </location>
    <ligand>
        <name>a divalent metal cation</name>
        <dbReference type="ChEBI" id="CHEBI:60240"/>
    </ligand>
</feature>
<feature type="site" description="Transition state stabilizer" evidence="7">
    <location>
        <position position="208"/>
    </location>
</feature>
<dbReference type="PROSITE" id="PS01350">
    <property type="entry name" value="ISPF"/>
    <property type="match status" value="1"/>
</dbReference>
<dbReference type="SUPFAM" id="SSF69765">
    <property type="entry name" value="IpsF-like"/>
    <property type="match status" value="1"/>
</dbReference>
<comment type="pathway">
    <text evidence="2 7">Isoprenoid biosynthesis; isopentenyl diphosphate biosynthesis via DXP pathway; isopentenyl diphosphate from 1-deoxy-D-xylulose 5-phosphate: step 4/6.</text>
</comment>
<comment type="cofactor">
    <cofactor evidence="7">
        <name>a divalent metal cation</name>
        <dbReference type="ChEBI" id="CHEBI:60240"/>
    </cofactor>
    <text evidence="7">Binds 1 divalent metal cation per subunit.</text>
</comment>
<sequence>MKIQKISGEFVEEVAKLIYLEKQNFYDELFGSDALKYIEKALTNDIPPFQKDYGLVAVEDGKVLGTLLFADKASFRHGYQKWLKILGLKIFPVGSKMIYIIQRLLIEFGVNDLYIVALAGNVKEYLLYTFIKQNRYRKVIVDTADDKFYTKFGFHEGTPVHNKLRRYEKLCDYETLSGIGWDTHPLINGRELILGGVKIENQFGLDGHSDADVLCHAIIDSLLGVALKTDIGMLFPETAENKNRKSLEMLRKVVQNLNFQGYFPSSIDCVIISPVKLSSYRQMMIESVESVTNCPVSIKFKSGNGVYPESEFKGITAICVSNVEKI</sequence>
<comment type="caution">
    <text evidence="7">Lacks conserved residue(s) required for the propagation of feature annotation.</text>
</comment>
<dbReference type="HAMAP" id="MF_00107">
    <property type="entry name" value="IspF"/>
    <property type="match status" value="1"/>
</dbReference>
<comment type="similarity">
    <text evidence="7">Belongs to the IspF family.</text>
</comment>
<evidence type="ECO:0000256" key="5">
    <source>
        <dbReference type="ARBA" id="ARBA00023229"/>
    </source>
</evidence>
<dbReference type="InterPro" id="IPR003526">
    <property type="entry name" value="MECDP_synthase"/>
</dbReference>
<evidence type="ECO:0000259" key="8">
    <source>
        <dbReference type="Pfam" id="PF02542"/>
    </source>
</evidence>
<dbReference type="InterPro" id="IPR036571">
    <property type="entry name" value="MECDP_synthase_sf"/>
</dbReference>
<dbReference type="CDD" id="cd00554">
    <property type="entry name" value="MECDP_synthase"/>
    <property type="match status" value="1"/>
</dbReference>
<dbReference type="AlphaFoldDB" id="A0A7C4GDA8"/>
<feature type="binding site" evidence="7">
    <location>
        <position position="182"/>
    </location>
    <ligand>
        <name>a divalent metal cation</name>
        <dbReference type="ChEBI" id="CHEBI:60240"/>
    </ligand>
</feature>
<comment type="subunit">
    <text evidence="7">Homotrimer.</text>
</comment>
<feature type="binding site" evidence="7">
    <location>
        <begin position="230"/>
        <end position="232"/>
    </location>
    <ligand>
        <name>4-CDP-2-C-methyl-D-erythritol 2-phosphate</name>
        <dbReference type="ChEBI" id="CHEBI:57919"/>
    </ligand>
</feature>
<keyword evidence="6 7" id="KW-0456">Lyase</keyword>
<keyword evidence="4 7" id="KW-0479">Metal-binding</keyword>
<protein>
    <recommendedName>
        <fullName evidence="3 7">2-C-methyl-D-erythritol 2,4-cyclodiphosphate synthase</fullName>
        <shortName evidence="7">MECDP-synthase</shortName>
        <shortName evidence="7">MECPP-synthase</shortName>
        <shortName evidence="7">MECPS</shortName>
        <ecNumber evidence="3 7">4.6.1.12</ecNumber>
    </recommendedName>
</protein>
<evidence type="ECO:0000256" key="6">
    <source>
        <dbReference type="ARBA" id="ARBA00023239"/>
    </source>
</evidence>